<dbReference type="OrthoDB" id="1452530at2"/>
<feature type="transmembrane region" description="Helical" evidence="1">
    <location>
        <begin position="33"/>
        <end position="58"/>
    </location>
</feature>
<dbReference type="EMBL" id="HE774682">
    <property type="protein sequence ID" value="CCG54675.1"/>
    <property type="molecule type" value="Genomic_DNA"/>
</dbReference>
<keyword evidence="1" id="KW-0812">Transmembrane</keyword>
<accession>H8XS91</accession>
<sequence>MSNNIQDQELDLTQIGQGIKNFFNKIINKCFDFLFFIIEKKVVIISLFILGVIGGYFLDKGKTYSHTIAVIPNFGSNDYLYNQIDFLDKKLAEKDTLFFNSIGVKNSKNILSFEVEATQQIYNFITDRERGPQNLELIKLMAEDGDIDKILKDELTSKQYYLQNIIITTKGKFKREQLVDPFLKYLNNSLFFLKQKETNQENVKEKIALNDSLIKQIDGIIQVLSKNNSNSSITISEKSSVAELIDKKDKLIQESQYLKLNDNIYDKVIKDENVSINNLNKTPIFLKMKVILPLLLIFIYLLFYSFSKLYKKQKARLANS</sequence>
<reference evidence="3" key="2">
    <citation type="submission" date="2012-03" db="EMBL/GenBank/DDBJ databases">
        <title>Complete genome sequence of Flavobacterium indicum GPTSA100-9T, isolated from warm spring water.</title>
        <authorList>
            <person name="Barbier P."/>
            <person name="Houel A."/>
            <person name="Loux V."/>
            <person name="Poulain J."/>
            <person name="Bernardet J.-F."/>
            <person name="Touchon M."/>
            <person name="Duchaud E."/>
        </authorList>
    </citation>
    <scope>NUCLEOTIDE SEQUENCE [LARGE SCALE GENOMIC DNA]</scope>
    <source>
        <strain evidence="3">DSM 17447 / CIP 109464 / GPTSA100-9</strain>
    </source>
</reference>
<proteinExistence type="predicted"/>
<dbReference type="Proteomes" id="UP000007599">
    <property type="component" value="Chromosome I"/>
</dbReference>
<evidence type="ECO:0000256" key="1">
    <source>
        <dbReference type="SAM" id="Phobius"/>
    </source>
</evidence>
<evidence type="ECO:0000313" key="3">
    <source>
        <dbReference type="Proteomes" id="UP000007599"/>
    </source>
</evidence>
<feature type="transmembrane region" description="Helical" evidence="1">
    <location>
        <begin position="284"/>
        <end position="306"/>
    </location>
</feature>
<dbReference type="AlphaFoldDB" id="H8XS91"/>
<gene>
    <name evidence="2" type="ordered locus">KQS_13890</name>
</gene>
<dbReference type="STRING" id="1094466.KQS_13890"/>
<dbReference type="eggNOG" id="ENOG503098U">
    <property type="taxonomic scope" value="Bacteria"/>
</dbReference>
<keyword evidence="3" id="KW-1185">Reference proteome</keyword>
<keyword evidence="1" id="KW-1133">Transmembrane helix</keyword>
<dbReference type="HOGENOM" id="CLU_071529_0_0_10"/>
<dbReference type="KEGG" id="fin:KQS_13890"/>
<protein>
    <submittedName>
        <fullName evidence="2">Uncharacterized protein</fullName>
    </submittedName>
</protein>
<dbReference type="RefSeq" id="WP_014389792.1">
    <property type="nucleotide sequence ID" value="NC_017025.1"/>
</dbReference>
<name>H8XS91_FLAIG</name>
<dbReference type="PATRIC" id="fig|1094466.5.peg.2725"/>
<evidence type="ECO:0000313" key="2">
    <source>
        <dbReference type="EMBL" id="CCG54675.1"/>
    </source>
</evidence>
<organism evidence="2 3">
    <name type="scientific">Flavobacterium indicum (strain DSM 17447 / CIP 109464 / GPTSA100-9)</name>
    <dbReference type="NCBI Taxonomy" id="1094466"/>
    <lineage>
        <taxon>Bacteria</taxon>
        <taxon>Pseudomonadati</taxon>
        <taxon>Bacteroidota</taxon>
        <taxon>Flavobacteriia</taxon>
        <taxon>Flavobacteriales</taxon>
        <taxon>Flavobacteriaceae</taxon>
        <taxon>Flavobacterium</taxon>
    </lineage>
</organism>
<keyword evidence="1" id="KW-0472">Membrane</keyword>
<reference evidence="2 3" key="1">
    <citation type="journal article" date="2012" name="J. Bacteriol.">
        <title>Complete Genome Sequence of Flavobacterium indicum GPSTA100-9T, Isolated from Warm Spring Water.</title>
        <authorList>
            <person name="Barbier P."/>
            <person name="Houel A."/>
            <person name="Loux V."/>
            <person name="Poulain J."/>
            <person name="Bernardet J.F."/>
            <person name="Touchon M."/>
            <person name="Duchaud E."/>
        </authorList>
    </citation>
    <scope>NUCLEOTIDE SEQUENCE [LARGE SCALE GENOMIC DNA]</scope>
    <source>
        <strain evidence="3">DSM 17447 / CIP 109464 / GPTSA100-9</strain>
    </source>
</reference>